<dbReference type="KEGG" id="tcd:AAIA72_12515"/>
<dbReference type="InterPro" id="IPR014043">
    <property type="entry name" value="Acyl_transferase_dom"/>
</dbReference>
<dbReference type="PANTHER" id="PTHR42681">
    <property type="entry name" value="MALONYL-COA-ACYL CARRIER PROTEIN TRANSACYLASE, MITOCHONDRIAL"/>
    <property type="match status" value="1"/>
</dbReference>
<evidence type="ECO:0000313" key="6">
    <source>
        <dbReference type="EMBL" id="XDT71626.1"/>
    </source>
</evidence>
<organism evidence="6">
    <name type="scientific">Thermohahella caldifontis</name>
    <dbReference type="NCBI Taxonomy" id="3142973"/>
    <lineage>
        <taxon>Bacteria</taxon>
        <taxon>Pseudomonadati</taxon>
        <taxon>Pseudomonadota</taxon>
        <taxon>Gammaproteobacteria</taxon>
        <taxon>Oceanospirillales</taxon>
        <taxon>Hahellaceae</taxon>
        <taxon>Thermohahella</taxon>
    </lineage>
</organism>
<gene>
    <name evidence="6" type="ORF">AAIA72_12515</name>
</gene>
<dbReference type="AlphaFoldDB" id="A0AB39UUZ0"/>
<evidence type="ECO:0000259" key="5">
    <source>
        <dbReference type="SMART" id="SM00827"/>
    </source>
</evidence>
<dbReference type="Gene3D" id="3.40.366.10">
    <property type="entry name" value="Malonyl-Coenzyme A Acyl Carrier Protein, domain 2"/>
    <property type="match status" value="1"/>
</dbReference>
<reference evidence="6" key="1">
    <citation type="submission" date="2024-05" db="EMBL/GenBank/DDBJ databases">
        <title>Genome sequencing of novel strain.</title>
        <authorList>
            <person name="Ganbat D."/>
            <person name="Ganbat S."/>
            <person name="Lee S.-J."/>
        </authorList>
    </citation>
    <scope>NUCLEOTIDE SEQUENCE</scope>
    <source>
        <strain evidence="6">SMD15-11</strain>
    </source>
</reference>
<dbReference type="EC" id="2.3.1.39" evidence="1"/>
<protein>
    <recommendedName>
        <fullName evidence="1">[acyl-carrier-protein] S-malonyltransferase</fullName>
        <ecNumber evidence="1">2.3.1.39</ecNumber>
    </recommendedName>
</protein>
<dbReference type="Gene3D" id="3.30.70.250">
    <property type="entry name" value="Malonyl-CoA ACP transacylase, ACP-binding"/>
    <property type="match status" value="1"/>
</dbReference>
<keyword evidence="2" id="KW-0808">Transferase</keyword>
<feature type="domain" description="Malonyl-CoA:ACP transacylase (MAT)" evidence="5">
    <location>
        <begin position="56"/>
        <end position="345"/>
    </location>
</feature>
<dbReference type="InterPro" id="IPR016035">
    <property type="entry name" value="Acyl_Trfase/lysoPLipase"/>
</dbReference>
<dbReference type="GO" id="GO:0006633">
    <property type="term" value="P:fatty acid biosynthetic process"/>
    <property type="evidence" value="ECO:0007669"/>
    <property type="project" value="TreeGrafter"/>
</dbReference>
<sequence length="352" mass="39025">MTTRIAVICPGRGTYNAPELGYIQRHHQDGHPEKARWLAAFDAYRRKQGLPTITELDSAPRYQMTLHSRGEHASALIFACAWLDWLSIDRERFGVNVITGNSMGWYIALACAGAVDPVDALHMMSTTGRLMQEQRIGGQVVYPVVDADWRPDEARKAALRDLMATLNARYGNEEAFLSIDLGGMWVLAGTDRAIQDLMAELPPVDDRFPLKLYNHAAFHTPLQRFASEAARKEISADIFSVPRIPLVDGRGRIWTPWSTDTLALHAYTLGHQITHTYFFSHAVEMVAKEYAPTHLVILGPGETLGAPVAQTLIRHRLKDLTCKADFSAAQAGDTPPVISMGRPGQRALICVS</sequence>
<keyword evidence="3" id="KW-0012">Acyltransferase</keyword>
<dbReference type="GO" id="GO:0004314">
    <property type="term" value="F:[acyl-carrier-protein] S-malonyltransferase activity"/>
    <property type="evidence" value="ECO:0007669"/>
    <property type="project" value="UniProtKB-EC"/>
</dbReference>
<dbReference type="RefSeq" id="WP_369600653.1">
    <property type="nucleotide sequence ID" value="NZ_CP154858.1"/>
</dbReference>
<dbReference type="SUPFAM" id="SSF52151">
    <property type="entry name" value="FabD/lysophospholipase-like"/>
    <property type="match status" value="1"/>
</dbReference>
<evidence type="ECO:0000256" key="2">
    <source>
        <dbReference type="ARBA" id="ARBA00022679"/>
    </source>
</evidence>
<evidence type="ECO:0000256" key="3">
    <source>
        <dbReference type="ARBA" id="ARBA00023315"/>
    </source>
</evidence>
<evidence type="ECO:0000256" key="1">
    <source>
        <dbReference type="ARBA" id="ARBA00013258"/>
    </source>
</evidence>
<dbReference type="InterPro" id="IPR001227">
    <property type="entry name" value="Ac_transferase_dom_sf"/>
</dbReference>
<accession>A0AB39UUZ0</accession>
<dbReference type="SMART" id="SM00827">
    <property type="entry name" value="PKS_AT"/>
    <property type="match status" value="1"/>
</dbReference>
<name>A0AB39UUZ0_9GAMM</name>
<dbReference type="InterPro" id="IPR050858">
    <property type="entry name" value="Mal-CoA-ACP_Trans/PKS_FabD"/>
</dbReference>
<proteinExistence type="predicted"/>
<dbReference type="PANTHER" id="PTHR42681:SF1">
    <property type="entry name" value="MALONYL-COA-ACYL CARRIER PROTEIN TRANSACYLASE, MITOCHONDRIAL"/>
    <property type="match status" value="1"/>
</dbReference>
<dbReference type="EMBL" id="CP154858">
    <property type="protein sequence ID" value="XDT71626.1"/>
    <property type="molecule type" value="Genomic_DNA"/>
</dbReference>
<evidence type="ECO:0000256" key="4">
    <source>
        <dbReference type="ARBA" id="ARBA00048462"/>
    </source>
</evidence>
<comment type="catalytic activity">
    <reaction evidence="4">
        <text>holo-[ACP] + malonyl-CoA = malonyl-[ACP] + CoA</text>
        <dbReference type="Rhea" id="RHEA:41792"/>
        <dbReference type="Rhea" id="RHEA-COMP:9623"/>
        <dbReference type="Rhea" id="RHEA-COMP:9685"/>
        <dbReference type="ChEBI" id="CHEBI:57287"/>
        <dbReference type="ChEBI" id="CHEBI:57384"/>
        <dbReference type="ChEBI" id="CHEBI:64479"/>
        <dbReference type="ChEBI" id="CHEBI:78449"/>
        <dbReference type="EC" id="2.3.1.39"/>
    </reaction>
</comment>